<feature type="region of interest" description="Disordered" evidence="1">
    <location>
        <begin position="1"/>
        <end position="61"/>
    </location>
</feature>
<accession>A0AAD7AUF4</accession>
<protein>
    <submittedName>
        <fullName evidence="2">Uncharacterized protein</fullName>
    </submittedName>
</protein>
<feature type="compositionally biased region" description="Low complexity" evidence="1">
    <location>
        <begin position="106"/>
        <end position="116"/>
    </location>
</feature>
<feature type="compositionally biased region" description="Low complexity" evidence="1">
    <location>
        <begin position="27"/>
        <end position="42"/>
    </location>
</feature>
<feature type="compositionally biased region" description="Polar residues" evidence="1">
    <location>
        <begin position="229"/>
        <end position="244"/>
    </location>
</feature>
<keyword evidence="3" id="KW-1185">Reference proteome</keyword>
<feature type="compositionally biased region" description="Low complexity" evidence="1">
    <location>
        <begin position="346"/>
        <end position="355"/>
    </location>
</feature>
<evidence type="ECO:0000256" key="1">
    <source>
        <dbReference type="SAM" id="MobiDB-lite"/>
    </source>
</evidence>
<sequence>MSPSLFRSWRKKDRPLTCPAQGSAPAVDVSLPSRSSNSSPVSDRMDSRRRPSDTPSDNSARFLWRFNKASYAETDTSSVVSVDGAHQTEAGPTSPSPSFQHPSERPPLSSPLSSPRSLDRPLPPLPPVRPPRPPSLNLNAIPSTSMLPSKTRQPRRAPQRRPAMPELHSDPLPRKLPVLDNVWEGFIREIEGRAEDILDFTIYGLGKDRPYTSQRGIEAVLDPPRAPQPRQTIYRTSASGSTPHFKSPHELHSDSESEDESQENVGFSLSQFPAPPPMSRRRAPPKPLVLLPTPSIAPLPPSPSFSSGESTPVATPTTPRYVEPSPRKGILKNSSTSLSSFAEPASPTTPTSSSPRIKTLPKATSPTPRPRLRSAQSVPYLQPPALANAHRTTSSDEPSTTHRRRVTSRPDAYAAQQFYSRAPLPPPPSNVQWGYAV</sequence>
<dbReference type="AlphaFoldDB" id="A0AAD7AUF4"/>
<name>A0AAD7AUF4_9AGAR</name>
<feature type="compositionally biased region" description="Pro residues" evidence="1">
    <location>
        <begin position="121"/>
        <end position="134"/>
    </location>
</feature>
<feature type="compositionally biased region" description="Polar residues" evidence="1">
    <location>
        <begin position="140"/>
        <end position="151"/>
    </location>
</feature>
<feature type="region of interest" description="Disordered" evidence="1">
    <location>
        <begin position="73"/>
        <end position="175"/>
    </location>
</feature>
<organism evidence="2 3">
    <name type="scientific">Mycena albidolilacea</name>
    <dbReference type="NCBI Taxonomy" id="1033008"/>
    <lineage>
        <taxon>Eukaryota</taxon>
        <taxon>Fungi</taxon>
        <taxon>Dikarya</taxon>
        <taxon>Basidiomycota</taxon>
        <taxon>Agaricomycotina</taxon>
        <taxon>Agaricomycetes</taxon>
        <taxon>Agaricomycetidae</taxon>
        <taxon>Agaricales</taxon>
        <taxon>Marasmiineae</taxon>
        <taxon>Mycenaceae</taxon>
        <taxon>Mycena</taxon>
    </lineage>
</organism>
<evidence type="ECO:0000313" key="2">
    <source>
        <dbReference type="EMBL" id="KAJ7368189.1"/>
    </source>
</evidence>
<proteinExistence type="predicted"/>
<gene>
    <name evidence="2" type="ORF">DFH08DRAFT_17737</name>
</gene>
<dbReference type="Proteomes" id="UP001218218">
    <property type="component" value="Unassembled WGS sequence"/>
</dbReference>
<reference evidence="2" key="1">
    <citation type="submission" date="2023-03" db="EMBL/GenBank/DDBJ databases">
        <title>Massive genome expansion in bonnet fungi (Mycena s.s.) driven by repeated elements and novel gene families across ecological guilds.</title>
        <authorList>
            <consortium name="Lawrence Berkeley National Laboratory"/>
            <person name="Harder C.B."/>
            <person name="Miyauchi S."/>
            <person name="Viragh M."/>
            <person name="Kuo A."/>
            <person name="Thoen E."/>
            <person name="Andreopoulos B."/>
            <person name="Lu D."/>
            <person name="Skrede I."/>
            <person name="Drula E."/>
            <person name="Henrissat B."/>
            <person name="Morin E."/>
            <person name="Kohler A."/>
            <person name="Barry K."/>
            <person name="LaButti K."/>
            <person name="Morin E."/>
            <person name="Salamov A."/>
            <person name="Lipzen A."/>
            <person name="Mereny Z."/>
            <person name="Hegedus B."/>
            <person name="Baldrian P."/>
            <person name="Stursova M."/>
            <person name="Weitz H."/>
            <person name="Taylor A."/>
            <person name="Grigoriev I.V."/>
            <person name="Nagy L.G."/>
            <person name="Martin F."/>
            <person name="Kauserud H."/>
        </authorList>
    </citation>
    <scope>NUCLEOTIDE SEQUENCE</scope>
    <source>
        <strain evidence="2">CBHHK002</strain>
    </source>
</reference>
<dbReference type="EMBL" id="JARIHO010000001">
    <property type="protein sequence ID" value="KAJ7368189.1"/>
    <property type="molecule type" value="Genomic_DNA"/>
</dbReference>
<feature type="region of interest" description="Disordered" evidence="1">
    <location>
        <begin position="217"/>
        <end position="412"/>
    </location>
</feature>
<evidence type="ECO:0000313" key="3">
    <source>
        <dbReference type="Proteomes" id="UP001218218"/>
    </source>
</evidence>
<feature type="compositionally biased region" description="Basic and acidic residues" evidence="1">
    <location>
        <begin position="43"/>
        <end position="52"/>
    </location>
</feature>
<feature type="compositionally biased region" description="Polar residues" evidence="1">
    <location>
        <begin position="90"/>
        <end position="101"/>
    </location>
</feature>
<comment type="caution">
    <text evidence="2">The sequence shown here is derived from an EMBL/GenBank/DDBJ whole genome shotgun (WGS) entry which is preliminary data.</text>
</comment>
<feature type="region of interest" description="Disordered" evidence="1">
    <location>
        <begin position="418"/>
        <end position="437"/>
    </location>
</feature>